<reference evidence="1 2" key="1">
    <citation type="submission" date="2020-11" db="EMBL/GenBank/DDBJ databases">
        <title>Closed and high quality bacterial genomes of the OMM12 community.</title>
        <authorList>
            <person name="Marbouty M."/>
            <person name="Lamy-Besnier Q."/>
            <person name="Debarbieux L."/>
            <person name="Koszul R."/>
        </authorList>
    </citation>
    <scope>NUCLEOTIDE SEQUENCE [LARGE SCALE GENOMIC DNA]</scope>
    <source>
        <strain evidence="1 2">YL31</strain>
    </source>
</reference>
<evidence type="ECO:0000313" key="2">
    <source>
        <dbReference type="Proteomes" id="UP000595792"/>
    </source>
</evidence>
<proteinExistence type="predicted"/>
<dbReference type="AlphaFoldDB" id="A0AAX1KL66"/>
<accession>A0AAX1KL66</accession>
<protein>
    <submittedName>
        <fullName evidence="1">Uncharacterized protein</fullName>
    </submittedName>
</protein>
<organism evidence="1 2">
    <name type="scientific">Flavonifractor plautii</name>
    <name type="common">Fusobacterium plautii</name>
    <dbReference type="NCBI Taxonomy" id="292800"/>
    <lineage>
        <taxon>Bacteria</taxon>
        <taxon>Bacillati</taxon>
        <taxon>Bacillota</taxon>
        <taxon>Clostridia</taxon>
        <taxon>Eubacteriales</taxon>
        <taxon>Oscillospiraceae</taxon>
        <taxon>Flavonifractor</taxon>
    </lineage>
</organism>
<gene>
    <name evidence="1" type="ORF">I5Q84_04085</name>
</gene>
<dbReference type="EMBL" id="CP065315">
    <property type="protein sequence ID" value="QQR06687.1"/>
    <property type="molecule type" value="Genomic_DNA"/>
</dbReference>
<evidence type="ECO:0000313" key="1">
    <source>
        <dbReference type="EMBL" id="QQR06687.1"/>
    </source>
</evidence>
<name>A0AAX1KL66_FLAPL</name>
<dbReference type="KEGG" id="fpla:A4U99_05445"/>
<dbReference type="Proteomes" id="UP000595792">
    <property type="component" value="Chromosome"/>
</dbReference>
<sequence>MGRRDLMEQKRLDLYTFSERQLILLNTCINAWRGSTFWALMYMQSRLFHAENVDSIYRELQAQPAQYDQIMERYYGIQLIVGAAAAGSPLYRYYAAYLDALDARQRSQAERIRRQWLDLNRLTAARLSELNPHWDASLWSSMFVHNTTLLCDAADQDLLGNYHAISASYLLLDQLACEMGEYMSVGIIRQFHIS</sequence>